<evidence type="ECO:0000313" key="3">
    <source>
        <dbReference type="Proteomes" id="UP001140094"/>
    </source>
</evidence>
<dbReference type="PANTHER" id="PTHR31010:SF2">
    <property type="entry name" value="RAN-SPECIFIC GTPASE-ACTIVATING PROTEIN 30"/>
    <property type="match status" value="1"/>
</dbReference>
<dbReference type="InterPro" id="IPR008812">
    <property type="entry name" value="Ran_GTP-bd-rel"/>
</dbReference>
<protein>
    <submittedName>
        <fullName evidence="2">Ran-specific GTPase-activating protein 30</fullName>
    </submittedName>
</protein>
<feature type="region of interest" description="Disordered" evidence="1">
    <location>
        <begin position="69"/>
        <end position="134"/>
    </location>
</feature>
<dbReference type="Proteomes" id="UP001140094">
    <property type="component" value="Unassembled WGS sequence"/>
</dbReference>
<dbReference type="EMBL" id="JANBUO010000733">
    <property type="protein sequence ID" value="KAJ2801941.1"/>
    <property type="molecule type" value="Genomic_DNA"/>
</dbReference>
<accession>A0A9W8LSM6</accession>
<name>A0A9W8LSM6_9FUNG</name>
<reference evidence="2" key="1">
    <citation type="submission" date="2022-07" db="EMBL/GenBank/DDBJ databases">
        <title>Phylogenomic reconstructions and comparative analyses of Kickxellomycotina fungi.</title>
        <authorList>
            <person name="Reynolds N.K."/>
            <person name="Stajich J.E."/>
            <person name="Barry K."/>
            <person name="Grigoriev I.V."/>
            <person name="Crous P."/>
            <person name="Smith M.E."/>
        </authorList>
    </citation>
    <scope>NUCLEOTIDE SEQUENCE</scope>
    <source>
        <strain evidence="2">NRRL 1565</strain>
    </source>
</reference>
<dbReference type="GO" id="GO:0005737">
    <property type="term" value="C:cytoplasm"/>
    <property type="evidence" value="ECO:0007669"/>
    <property type="project" value="TreeGrafter"/>
</dbReference>
<dbReference type="PANTHER" id="PTHR31010">
    <property type="entry name" value="RAN-SPECIFIC GTPASE-ACTIVATING PROTEIN 30-RELATED"/>
    <property type="match status" value="1"/>
</dbReference>
<feature type="compositionally biased region" description="Low complexity" evidence="1">
    <location>
        <begin position="78"/>
        <end position="91"/>
    </location>
</feature>
<evidence type="ECO:0000313" key="2">
    <source>
        <dbReference type="EMBL" id="KAJ2801941.1"/>
    </source>
</evidence>
<comment type="caution">
    <text evidence="2">The sequence shown here is derived from an EMBL/GenBank/DDBJ whole genome shotgun (WGS) entry which is preliminary data.</text>
</comment>
<organism evidence="2 3">
    <name type="scientific">Coemansia guatemalensis</name>
    <dbReference type="NCBI Taxonomy" id="2761395"/>
    <lineage>
        <taxon>Eukaryota</taxon>
        <taxon>Fungi</taxon>
        <taxon>Fungi incertae sedis</taxon>
        <taxon>Zoopagomycota</taxon>
        <taxon>Kickxellomycotina</taxon>
        <taxon>Kickxellomycetes</taxon>
        <taxon>Kickxellales</taxon>
        <taxon>Kickxellaceae</taxon>
        <taxon>Coemansia</taxon>
    </lineage>
</organism>
<feature type="non-terminal residue" evidence="2">
    <location>
        <position position="1"/>
    </location>
</feature>
<dbReference type="GO" id="GO:0005634">
    <property type="term" value="C:nucleus"/>
    <property type="evidence" value="ECO:0007669"/>
    <property type="project" value="TreeGrafter"/>
</dbReference>
<proteinExistence type="predicted"/>
<gene>
    <name evidence="2" type="primary">YRB30_1</name>
    <name evidence="2" type="ORF">H4R20_003476</name>
</gene>
<dbReference type="OrthoDB" id="512915at2759"/>
<sequence length="134" mass="14772">FLANEWRLCTLSLLEYMIRLAAIETSEQISHLEVPDEKLRLYLLNAPAQSTTSAVPYSVPGGQSLRATPYRASTAAETVTPTTRNTQTPVPLSVAMHRYTPSALGSPAARNQRRLRSHSHLSASAFETPRRKPA</sequence>
<dbReference type="AlphaFoldDB" id="A0A9W8LSM6"/>
<dbReference type="GO" id="GO:0030695">
    <property type="term" value="F:GTPase regulator activity"/>
    <property type="evidence" value="ECO:0007669"/>
    <property type="project" value="TreeGrafter"/>
</dbReference>
<evidence type="ECO:0000256" key="1">
    <source>
        <dbReference type="SAM" id="MobiDB-lite"/>
    </source>
</evidence>
<keyword evidence="3" id="KW-1185">Reference proteome</keyword>